<dbReference type="RefSeq" id="WP_109360303.1">
    <property type="nucleotide sequence ID" value="NZ_QFRJ01000012.1"/>
</dbReference>
<evidence type="ECO:0000313" key="2">
    <source>
        <dbReference type="EMBL" id="PWH84691.1"/>
    </source>
</evidence>
<dbReference type="InterPro" id="IPR002744">
    <property type="entry name" value="MIP18-like"/>
</dbReference>
<sequence>MNKFNKEEVTEMAIYESLKEVIDPELYVNIVDLGLVYAVILNKETFNVKIEMTLTSQGCPMGDAIIQDVEETLKRIYPGIDVLVVLVWEPSWSMDMVTDEGHAKLNGF</sequence>
<accession>A0A2U2XAE4</accession>
<dbReference type="SUPFAM" id="SSF117916">
    <property type="entry name" value="Fe-S cluster assembly (FSCA) domain-like"/>
    <property type="match status" value="1"/>
</dbReference>
<protein>
    <submittedName>
        <fullName evidence="2">FeS assembly SUF system protein SufT</fullName>
    </submittedName>
</protein>
<keyword evidence="3" id="KW-1185">Reference proteome</keyword>
<reference evidence="2 3" key="1">
    <citation type="submission" date="2018-05" db="EMBL/GenBank/DDBJ databases">
        <title>Brumimicrobium oceani sp. nov., isolated from coastal sediment.</title>
        <authorList>
            <person name="Kou Y."/>
        </authorList>
    </citation>
    <scope>NUCLEOTIDE SEQUENCE [LARGE SCALE GENOMIC DNA]</scope>
    <source>
        <strain evidence="2 3">C305</strain>
    </source>
</reference>
<gene>
    <name evidence="2" type="ORF">DIT68_13285</name>
</gene>
<dbReference type="InterPro" id="IPR052339">
    <property type="entry name" value="Fe-S_Maturation_MIP18"/>
</dbReference>
<dbReference type="EMBL" id="QFRJ01000012">
    <property type="protein sequence ID" value="PWH84691.1"/>
    <property type="molecule type" value="Genomic_DNA"/>
</dbReference>
<comment type="caution">
    <text evidence="2">The sequence shown here is derived from an EMBL/GenBank/DDBJ whole genome shotgun (WGS) entry which is preliminary data.</text>
</comment>
<feature type="domain" description="MIP18 family-like" evidence="1">
    <location>
        <begin position="13"/>
        <end position="82"/>
    </location>
</feature>
<dbReference type="PANTHER" id="PTHR42831">
    <property type="entry name" value="FE-S PROTEIN MATURATION AUXILIARY FACTOR YITW"/>
    <property type="match status" value="1"/>
</dbReference>
<dbReference type="InterPro" id="IPR034904">
    <property type="entry name" value="FSCA_dom_sf"/>
</dbReference>
<dbReference type="OrthoDB" id="9805360at2"/>
<dbReference type="Proteomes" id="UP000245370">
    <property type="component" value="Unassembled WGS sequence"/>
</dbReference>
<name>A0A2U2XAE4_9FLAO</name>
<organism evidence="2 3">
    <name type="scientific">Brumimicrobium oceani</name>
    <dbReference type="NCBI Taxonomy" id="2100725"/>
    <lineage>
        <taxon>Bacteria</taxon>
        <taxon>Pseudomonadati</taxon>
        <taxon>Bacteroidota</taxon>
        <taxon>Flavobacteriia</taxon>
        <taxon>Flavobacteriales</taxon>
        <taxon>Crocinitomicaceae</taxon>
        <taxon>Brumimicrobium</taxon>
    </lineage>
</organism>
<evidence type="ECO:0000259" key="1">
    <source>
        <dbReference type="Pfam" id="PF01883"/>
    </source>
</evidence>
<dbReference type="Pfam" id="PF01883">
    <property type="entry name" value="FeS_assembly_P"/>
    <property type="match status" value="1"/>
</dbReference>
<dbReference type="AlphaFoldDB" id="A0A2U2XAE4"/>
<proteinExistence type="predicted"/>
<dbReference type="Gene3D" id="3.30.300.130">
    <property type="entry name" value="Fe-S cluster assembly (FSCA)"/>
    <property type="match status" value="1"/>
</dbReference>
<evidence type="ECO:0000313" key="3">
    <source>
        <dbReference type="Proteomes" id="UP000245370"/>
    </source>
</evidence>
<dbReference type="PANTHER" id="PTHR42831:SF1">
    <property type="entry name" value="FE-S PROTEIN MATURATION AUXILIARY FACTOR YITW"/>
    <property type="match status" value="1"/>
</dbReference>
<reference evidence="2 3" key="2">
    <citation type="submission" date="2018-05" db="EMBL/GenBank/DDBJ databases">
        <authorList>
            <person name="Lanie J.A."/>
            <person name="Ng W.-L."/>
            <person name="Kazmierczak K.M."/>
            <person name="Andrzejewski T.M."/>
            <person name="Davidsen T.M."/>
            <person name="Wayne K.J."/>
            <person name="Tettelin H."/>
            <person name="Glass J.I."/>
            <person name="Rusch D."/>
            <person name="Podicherti R."/>
            <person name="Tsui H.-C.T."/>
            <person name="Winkler M.E."/>
        </authorList>
    </citation>
    <scope>NUCLEOTIDE SEQUENCE [LARGE SCALE GENOMIC DNA]</scope>
    <source>
        <strain evidence="2 3">C305</strain>
    </source>
</reference>